<dbReference type="Proteomes" id="UP000293562">
    <property type="component" value="Unassembled WGS sequence"/>
</dbReference>
<dbReference type="RefSeq" id="WP_130305920.1">
    <property type="nucleotide sequence ID" value="NZ_SHKN01000001.1"/>
</dbReference>
<accession>A0A4Q7VIL9</accession>
<protein>
    <submittedName>
        <fullName evidence="1">Uncharacterized protein</fullName>
    </submittedName>
</protein>
<evidence type="ECO:0000313" key="2">
    <source>
        <dbReference type="Proteomes" id="UP000293562"/>
    </source>
</evidence>
<proteinExistence type="predicted"/>
<dbReference type="AlphaFoldDB" id="A0A4Q7VIL9"/>
<name>A0A4Q7VIL9_9BACT</name>
<comment type="caution">
    <text evidence="1">The sequence shown here is derived from an EMBL/GenBank/DDBJ whole genome shotgun (WGS) entry which is preliminary data.</text>
</comment>
<sequence>MYRNISEKESKLVERFENYLEQVRVDSLRQQERIQNMFEKDKQKSDARIHELIKGFKQPKLDPNITRIIDNMNRMQILYSQNLTRCATQGLRVRFEIVNDAKI</sequence>
<reference evidence="1 2" key="1">
    <citation type="submission" date="2019-02" db="EMBL/GenBank/DDBJ databases">
        <title>Genomic Encyclopedia of Type Strains, Phase IV (KMG-IV): sequencing the most valuable type-strain genomes for metagenomic binning, comparative biology and taxonomic classification.</title>
        <authorList>
            <person name="Goeker M."/>
        </authorList>
    </citation>
    <scope>NUCLEOTIDE SEQUENCE [LARGE SCALE GENOMIC DNA]</scope>
    <source>
        <strain evidence="1 2">DSM 28825</strain>
    </source>
</reference>
<gene>
    <name evidence="1" type="ORF">EV201_0635</name>
</gene>
<evidence type="ECO:0000313" key="1">
    <source>
        <dbReference type="EMBL" id="RZT96006.1"/>
    </source>
</evidence>
<organism evidence="1 2">
    <name type="scientific">Ancylomarina subtilis</name>
    <dbReference type="NCBI Taxonomy" id="1639035"/>
    <lineage>
        <taxon>Bacteria</taxon>
        <taxon>Pseudomonadati</taxon>
        <taxon>Bacteroidota</taxon>
        <taxon>Bacteroidia</taxon>
        <taxon>Marinilabiliales</taxon>
        <taxon>Marinifilaceae</taxon>
        <taxon>Ancylomarina</taxon>
    </lineage>
</organism>
<dbReference type="EMBL" id="SHKN01000001">
    <property type="protein sequence ID" value="RZT96006.1"/>
    <property type="molecule type" value="Genomic_DNA"/>
</dbReference>
<keyword evidence="2" id="KW-1185">Reference proteome</keyword>